<dbReference type="EMBL" id="BEXD01003829">
    <property type="protein sequence ID" value="GBC02434.1"/>
    <property type="molecule type" value="Genomic_DNA"/>
</dbReference>
<evidence type="ECO:0000313" key="3">
    <source>
        <dbReference type="EMBL" id="GBC02434.1"/>
    </source>
</evidence>
<sequence>MTLTRAQRAKNMRSSKGLVSSANTTKRSSEKAATANGKLKQRRTRSGRKVADYYEPTSGSSEDYYDNYLSLDVVDDDQDKNPKESITEIINQKGIGEDFGDTFNSDYSSESEQVNLQKRLGFPIFTKKFLNYDQSKRTQQQKLEQENKLTAIEIDNLREKIQELKTKSEKTIKESEEIQKLNNELTNCIEKIKSSLIQLEREIGPTVRSSGVKLDDTENMVAYINDFRKRIVSGCLLQPEFVSRSTKYKKEQMAINKFSPKSPIPTKETADPSLFLKYGRRVQNLGLTQYLSPYSRSYHVGSIVLSVATGVYIVLYADFGQDSHCFVPIRNWYHRKVSEFWSLSDKEKQELSEQGKL</sequence>
<comment type="caution">
    <text evidence="3">The sequence shown here is derived from an EMBL/GenBank/DDBJ whole genome shotgun (WGS) entry which is preliminary data.</text>
</comment>
<name>A0A2Z6RJJ5_9GLOM</name>
<evidence type="ECO:0000256" key="2">
    <source>
        <dbReference type="SAM" id="MobiDB-lite"/>
    </source>
</evidence>
<feature type="coiled-coil region" evidence="1">
    <location>
        <begin position="140"/>
        <end position="202"/>
    </location>
</feature>
<evidence type="ECO:0000256" key="1">
    <source>
        <dbReference type="SAM" id="Coils"/>
    </source>
</evidence>
<feature type="compositionally biased region" description="Basic residues" evidence="2">
    <location>
        <begin position="39"/>
        <end position="48"/>
    </location>
</feature>
<dbReference type="Proteomes" id="UP000247702">
    <property type="component" value="Unassembled WGS sequence"/>
</dbReference>
<dbReference type="AlphaFoldDB" id="A0A2Z6RJJ5"/>
<reference evidence="3 4" key="1">
    <citation type="submission" date="2017-11" db="EMBL/GenBank/DDBJ databases">
        <title>The genome of Rhizophagus clarus HR1 reveals common genetic basis of auxotrophy among arbuscular mycorrhizal fungi.</title>
        <authorList>
            <person name="Kobayashi Y."/>
        </authorList>
    </citation>
    <scope>NUCLEOTIDE SEQUENCE [LARGE SCALE GENOMIC DNA]</scope>
    <source>
        <strain evidence="3 4">HR1</strain>
    </source>
</reference>
<protein>
    <submittedName>
        <fullName evidence="3">Uncharacterized protein</fullName>
    </submittedName>
</protein>
<keyword evidence="1" id="KW-0175">Coiled coil</keyword>
<organism evidence="3 4">
    <name type="scientific">Rhizophagus clarus</name>
    <dbReference type="NCBI Taxonomy" id="94130"/>
    <lineage>
        <taxon>Eukaryota</taxon>
        <taxon>Fungi</taxon>
        <taxon>Fungi incertae sedis</taxon>
        <taxon>Mucoromycota</taxon>
        <taxon>Glomeromycotina</taxon>
        <taxon>Glomeromycetes</taxon>
        <taxon>Glomerales</taxon>
        <taxon>Glomeraceae</taxon>
        <taxon>Rhizophagus</taxon>
    </lineage>
</organism>
<gene>
    <name evidence="3" type="ORF">RclHR1_04620001</name>
</gene>
<evidence type="ECO:0000313" key="4">
    <source>
        <dbReference type="Proteomes" id="UP000247702"/>
    </source>
</evidence>
<accession>A0A2Z6RJJ5</accession>
<keyword evidence="4" id="KW-1185">Reference proteome</keyword>
<feature type="region of interest" description="Disordered" evidence="2">
    <location>
        <begin position="1"/>
        <end position="58"/>
    </location>
</feature>
<proteinExistence type="predicted"/>
<feature type="compositionally biased region" description="Polar residues" evidence="2">
    <location>
        <begin position="14"/>
        <end position="26"/>
    </location>
</feature>